<feature type="domain" description="Thiamine pyrophosphate enzyme TPP-binding" evidence="6">
    <location>
        <begin position="428"/>
        <end position="573"/>
    </location>
</feature>
<accession>A0A7Z2JKD2</accession>
<feature type="domain" description="Thiamine pyrophosphate enzyme N-terminal TPP-binding" evidence="7">
    <location>
        <begin position="27"/>
        <end position="140"/>
    </location>
</feature>
<feature type="region of interest" description="Disordered" evidence="4">
    <location>
        <begin position="1"/>
        <end position="25"/>
    </location>
</feature>
<dbReference type="AlphaFoldDB" id="A0A7Z2JKD2"/>
<sequence length="585" mass="61562">MKHAEARVTAPASVEAAAGRDPQNETDGARVLADVLTAFEVPAVTFIPGEGILEVLDALAVHAPHIALASFRHEAGMTYAAQAIGQLSGQPGVCFAARAPGALNTTLAVHTAYTDSAPMILIVGQASQAISGREAMLNADDFQRVFGPLSKWVGIVDSVERIGEMFARAWHLAMTGRRGPVVLVLPENVAQARLAAPRSLPAVPQLPCPGLPRAALDTLRALLGGARRPLLLAGGTGWSAPALDALAALAHRHRLPVATTYRRRDLVDHRAEVFVGEIGIGIDPALAKRVSEADLLIVLNGRLGELNTLGEGFRGYALIEPDEARRGPSQRLVHIYPDAAELNAVYRPDLAIAAEVNAALDDWRFASADGAAWVDAPASADREQWLADLRAERCAFVASGRCEGPVDLRAVYATLDAALDDDALVTSGAGAYAVWPQRYLTHRRHGTQLGPKSGAMGYGLAAAIGAALVPSRPRQIVAIAGDGCLMMHAEELETAVRLGVSLLVLVVNNRAYGAIDGAQRRLFGRATGTELGAIDFTAFARAFGARAWTVEDTAGFAPALAEALAAPGVKLIELRVPRSVGKPLA</sequence>
<evidence type="ECO:0000259" key="7">
    <source>
        <dbReference type="Pfam" id="PF02776"/>
    </source>
</evidence>
<evidence type="ECO:0000259" key="5">
    <source>
        <dbReference type="Pfam" id="PF00205"/>
    </source>
</evidence>
<dbReference type="GO" id="GO:0000287">
    <property type="term" value="F:magnesium ion binding"/>
    <property type="evidence" value="ECO:0007669"/>
    <property type="project" value="InterPro"/>
</dbReference>
<dbReference type="GO" id="GO:0030976">
    <property type="term" value="F:thiamine pyrophosphate binding"/>
    <property type="evidence" value="ECO:0007669"/>
    <property type="project" value="InterPro"/>
</dbReference>
<dbReference type="InterPro" id="IPR029061">
    <property type="entry name" value="THDP-binding"/>
</dbReference>
<dbReference type="Pfam" id="PF02775">
    <property type="entry name" value="TPP_enzyme_C"/>
    <property type="match status" value="1"/>
</dbReference>
<dbReference type="InterPro" id="IPR029035">
    <property type="entry name" value="DHS-like_NAD/FAD-binding_dom"/>
</dbReference>
<dbReference type="KEGG" id="pacs:FAZ98_30635"/>
<evidence type="ECO:0000256" key="1">
    <source>
        <dbReference type="ARBA" id="ARBA00007812"/>
    </source>
</evidence>
<dbReference type="PANTHER" id="PTHR18968:SF120">
    <property type="entry name" value="ACETOLACTATE SYNTHASE LARGE SUBUNIT"/>
    <property type="match status" value="1"/>
</dbReference>
<comment type="similarity">
    <text evidence="1 3">Belongs to the TPP enzyme family.</text>
</comment>
<dbReference type="PANTHER" id="PTHR18968">
    <property type="entry name" value="THIAMINE PYROPHOSPHATE ENZYMES"/>
    <property type="match status" value="1"/>
</dbReference>
<dbReference type="SUPFAM" id="SSF52467">
    <property type="entry name" value="DHS-like NAD/FAD-binding domain"/>
    <property type="match status" value="1"/>
</dbReference>
<dbReference type="Gene3D" id="3.40.50.970">
    <property type="match status" value="2"/>
</dbReference>
<dbReference type="InterPro" id="IPR011766">
    <property type="entry name" value="TPP_enzyme_TPP-bd"/>
</dbReference>
<dbReference type="Proteomes" id="UP000433577">
    <property type="component" value="Chromosome 4"/>
</dbReference>
<dbReference type="EMBL" id="CP046916">
    <property type="protein sequence ID" value="QGZ66174.1"/>
    <property type="molecule type" value="Genomic_DNA"/>
</dbReference>
<dbReference type="Gene3D" id="3.40.50.1220">
    <property type="entry name" value="TPP-binding domain"/>
    <property type="match status" value="1"/>
</dbReference>
<dbReference type="InterPro" id="IPR012000">
    <property type="entry name" value="Thiamin_PyroP_enz_cen_dom"/>
</dbReference>
<evidence type="ECO:0000259" key="6">
    <source>
        <dbReference type="Pfam" id="PF02775"/>
    </source>
</evidence>
<gene>
    <name evidence="8" type="ORF">FAZ98_30635</name>
</gene>
<feature type="domain" description="Thiamine pyrophosphate enzyme central" evidence="5">
    <location>
        <begin position="217"/>
        <end position="361"/>
    </location>
</feature>
<dbReference type="InterPro" id="IPR012001">
    <property type="entry name" value="Thiamin_PyroP_enz_TPP-bd_dom"/>
</dbReference>
<dbReference type="InterPro" id="IPR045229">
    <property type="entry name" value="TPP_enz"/>
</dbReference>
<evidence type="ECO:0000256" key="4">
    <source>
        <dbReference type="SAM" id="MobiDB-lite"/>
    </source>
</evidence>
<evidence type="ECO:0000313" key="8">
    <source>
        <dbReference type="EMBL" id="QGZ66174.1"/>
    </source>
</evidence>
<name>A0A7Z2JKD2_9BURK</name>
<evidence type="ECO:0000256" key="3">
    <source>
        <dbReference type="RuleBase" id="RU362132"/>
    </source>
</evidence>
<proteinExistence type="inferred from homology"/>
<dbReference type="GO" id="GO:0050660">
    <property type="term" value="F:flavin adenine dinucleotide binding"/>
    <property type="evidence" value="ECO:0007669"/>
    <property type="project" value="TreeGrafter"/>
</dbReference>
<evidence type="ECO:0000313" key="9">
    <source>
        <dbReference type="Proteomes" id="UP000433577"/>
    </source>
</evidence>
<dbReference type="SUPFAM" id="SSF52518">
    <property type="entry name" value="Thiamin diphosphate-binding fold (THDP-binding)"/>
    <property type="match status" value="2"/>
</dbReference>
<protein>
    <submittedName>
        <fullName evidence="8">Acetolactate synthase</fullName>
    </submittedName>
</protein>
<organism evidence="8 9">
    <name type="scientific">Paraburkholderia acidisoli</name>
    <dbReference type="NCBI Taxonomy" id="2571748"/>
    <lineage>
        <taxon>Bacteria</taxon>
        <taxon>Pseudomonadati</taxon>
        <taxon>Pseudomonadota</taxon>
        <taxon>Betaproteobacteria</taxon>
        <taxon>Burkholderiales</taxon>
        <taxon>Burkholderiaceae</taxon>
        <taxon>Paraburkholderia</taxon>
    </lineage>
</organism>
<dbReference type="NCBIfam" id="NF006052">
    <property type="entry name" value="PRK08199.1"/>
    <property type="match status" value="1"/>
</dbReference>
<dbReference type="Pfam" id="PF00205">
    <property type="entry name" value="TPP_enzyme_M"/>
    <property type="match status" value="1"/>
</dbReference>
<dbReference type="OrthoDB" id="2254214at2"/>
<dbReference type="GO" id="GO:0005948">
    <property type="term" value="C:acetolactate synthase complex"/>
    <property type="evidence" value="ECO:0007669"/>
    <property type="project" value="TreeGrafter"/>
</dbReference>
<dbReference type="RefSeq" id="WP_158957348.1">
    <property type="nucleotide sequence ID" value="NZ_CP046916.1"/>
</dbReference>
<dbReference type="Pfam" id="PF02776">
    <property type="entry name" value="TPP_enzyme_N"/>
    <property type="match status" value="1"/>
</dbReference>
<keyword evidence="2 3" id="KW-0786">Thiamine pyrophosphate</keyword>
<dbReference type="GO" id="GO:0003984">
    <property type="term" value="F:acetolactate synthase activity"/>
    <property type="evidence" value="ECO:0007669"/>
    <property type="project" value="TreeGrafter"/>
</dbReference>
<keyword evidence="9" id="KW-1185">Reference proteome</keyword>
<dbReference type="GO" id="GO:0009099">
    <property type="term" value="P:L-valine biosynthetic process"/>
    <property type="evidence" value="ECO:0007669"/>
    <property type="project" value="TreeGrafter"/>
</dbReference>
<dbReference type="CDD" id="cd00568">
    <property type="entry name" value="TPP_enzymes"/>
    <property type="match status" value="1"/>
</dbReference>
<evidence type="ECO:0000256" key="2">
    <source>
        <dbReference type="ARBA" id="ARBA00023052"/>
    </source>
</evidence>
<reference evidence="8 9" key="1">
    <citation type="submission" date="2019-12" db="EMBL/GenBank/DDBJ databases">
        <title>Paraburkholderia acidiphila 7Q-K02 sp. nov and Paraburkholderia acidisoli DHF22 sp. nov., two strains isolated from forest soil.</title>
        <authorList>
            <person name="Gao Z."/>
            <person name="Qiu L."/>
        </authorList>
    </citation>
    <scope>NUCLEOTIDE SEQUENCE [LARGE SCALE GENOMIC DNA]</scope>
    <source>
        <strain evidence="8 9">DHF22</strain>
    </source>
</reference>
<dbReference type="GO" id="GO:0009097">
    <property type="term" value="P:isoleucine biosynthetic process"/>
    <property type="evidence" value="ECO:0007669"/>
    <property type="project" value="TreeGrafter"/>
</dbReference>
<dbReference type="CDD" id="cd07035">
    <property type="entry name" value="TPP_PYR_POX_like"/>
    <property type="match status" value="1"/>
</dbReference>